<proteinExistence type="predicted"/>
<accession>A0AAV4Q041</accession>
<dbReference type="AlphaFoldDB" id="A0AAV4Q041"/>
<dbReference type="EMBL" id="BPLQ01003590">
    <property type="protein sequence ID" value="GIY01562.1"/>
    <property type="molecule type" value="Genomic_DNA"/>
</dbReference>
<evidence type="ECO:0000313" key="2">
    <source>
        <dbReference type="Proteomes" id="UP001054837"/>
    </source>
</evidence>
<sequence>MLHDVRWSSKSRMVRRATVVEIGLSVRMSLRQEVTTFQPESLKYLCVGCTGWILHDVLWSTISWMLSRRNVVGKSLSVRMSLSVGLGVKGVL</sequence>
<comment type="caution">
    <text evidence="1">The sequence shown here is derived from an EMBL/GenBank/DDBJ whole genome shotgun (WGS) entry which is preliminary data.</text>
</comment>
<evidence type="ECO:0000313" key="1">
    <source>
        <dbReference type="EMBL" id="GIY01562.1"/>
    </source>
</evidence>
<dbReference type="Proteomes" id="UP001054837">
    <property type="component" value="Unassembled WGS sequence"/>
</dbReference>
<protein>
    <submittedName>
        <fullName evidence="1">Uncharacterized protein</fullName>
    </submittedName>
</protein>
<reference evidence="1 2" key="1">
    <citation type="submission" date="2021-06" db="EMBL/GenBank/DDBJ databases">
        <title>Caerostris darwini draft genome.</title>
        <authorList>
            <person name="Kono N."/>
            <person name="Arakawa K."/>
        </authorList>
    </citation>
    <scope>NUCLEOTIDE SEQUENCE [LARGE SCALE GENOMIC DNA]</scope>
</reference>
<keyword evidence="2" id="KW-1185">Reference proteome</keyword>
<gene>
    <name evidence="1" type="ORF">CDAR_457021</name>
</gene>
<name>A0AAV4Q041_9ARAC</name>
<organism evidence="1 2">
    <name type="scientific">Caerostris darwini</name>
    <dbReference type="NCBI Taxonomy" id="1538125"/>
    <lineage>
        <taxon>Eukaryota</taxon>
        <taxon>Metazoa</taxon>
        <taxon>Ecdysozoa</taxon>
        <taxon>Arthropoda</taxon>
        <taxon>Chelicerata</taxon>
        <taxon>Arachnida</taxon>
        <taxon>Araneae</taxon>
        <taxon>Araneomorphae</taxon>
        <taxon>Entelegynae</taxon>
        <taxon>Araneoidea</taxon>
        <taxon>Araneidae</taxon>
        <taxon>Caerostris</taxon>
    </lineage>
</organism>